<dbReference type="InterPro" id="IPR050172">
    <property type="entry name" value="SsuD_RutA_monooxygenase"/>
</dbReference>
<dbReference type="RefSeq" id="WP_344658532.1">
    <property type="nucleotide sequence ID" value="NZ_BAAAQM010000021.1"/>
</dbReference>
<comment type="caution">
    <text evidence="6">The sequence shown here is derived from an EMBL/GenBank/DDBJ whole genome shotgun (WGS) entry which is preliminary data.</text>
</comment>
<evidence type="ECO:0000259" key="5">
    <source>
        <dbReference type="Pfam" id="PF00296"/>
    </source>
</evidence>
<dbReference type="NCBIfam" id="TIGR03619">
    <property type="entry name" value="F420_Rv2161c"/>
    <property type="match status" value="1"/>
</dbReference>
<keyword evidence="7" id="KW-1185">Reference proteome</keyword>
<proteinExistence type="predicted"/>
<dbReference type="InterPro" id="IPR036661">
    <property type="entry name" value="Luciferase-like_sf"/>
</dbReference>
<dbReference type="Pfam" id="PF00296">
    <property type="entry name" value="Bac_luciferase"/>
    <property type="match status" value="1"/>
</dbReference>
<dbReference type="EMBL" id="BAAAQM010000021">
    <property type="protein sequence ID" value="GAA1975447.1"/>
    <property type="molecule type" value="Genomic_DNA"/>
</dbReference>
<keyword evidence="2" id="KW-0288">FMN</keyword>
<name>A0ABP5DAK7_9ACTN</name>
<dbReference type="InterPro" id="IPR019921">
    <property type="entry name" value="Lucif-like_OxRdtase_Rv2161c"/>
</dbReference>
<evidence type="ECO:0000256" key="1">
    <source>
        <dbReference type="ARBA" id="ARBA00022630"/>
    </source>
</evidence>
<evidence type="ECO:0000313" key="6">
    <source>
        <dbReference type="EMBL" id="GAA1975447.1"/>
    </source>
</evidence>
<keyword evidence="1" id="KW-0285">Flavoprotein</keyword>
<gene>
    <name evidence="6" type="ORF">GCM10009838_39530</name>
</gene>
<reference evidence="7" key="1">
    <citation type="journal article" date="2019" name="Int. J. Syst. Evol. Microbiol.">
        <title>The Global Catalogue of Microorganisms (GCM) 10K type strain sequencing project: providing services to taxonomists for standard genome sequencing and annotation.</title>
        <authorList>
            <consortium name="The Broad Institute Genomics Platform"/>
            <consortium name="The Broad Institute Genome Sequencing Center for Infectious Disease"/>
            <person name="Wu L."/>
            <person name="Ma J."/>
        </authorList>
    </citation>
    <scope>NUCLEOTIDE SEQUENCE [LARGE SCALE GENOMIC DNA]</scope>
    <source>
        <strain evidence="7">JCM 16013</strain>
    </source>
</reference>
<evidence type="ECO:0000256" key="4">
    <source>
        <dbReference type="ARBA" id="ARBA00023033"/>
    </source>
</evidence>
<dbReference type="PANTHER" id="PTHR42847:SF4">
    <property type="entry name" value="ALKANESULFONATE MONOOXYGENASE-RELATED"/>
    <property type="match status" value="1"/>
</dbReference>
<dbReference type="PANTHER" id="PTHR42847">
    <property type="entry name" value="ALKANESULFONATE MONOOXYGENASE"/>
    <property type="match status" value="1"/>
</dbReference>
<dbReference type="Proteomes" id="UP001499854">
    <property type="component" value="Unassembled WGS sequence"/>
</dbReference>
<keyword evidence="3" id="KW-0560">Oxidoreductase</keyword>
<feature type="domain" description="Luciferase-like" evidence="5">
    <location>
        <begin position="14"/>
        <end position="240"/>
    </location>
</feature>
<dbReference type="InterPro" id="IPR011251">
    <property type="entry name" value="Luciferase-like_dom"/>
</dbReference>
<protein>
    <submittedName>
        <fullName evidence="6">TIGR03619 family F420-dependent LLM class oxidoreductase</fullName>
    </submittedName>
</protein>
<keyword evidence="4" id="KW-0503">Monooxygenase</keyword>
<sequence length="298" mass="32846">MKFWLSPAFCDTAHFTGLARAAEEHGYEGIAIPDHLFHPVELSSPYPYTPDGSRYWTKDTHWPEPWVAIAAMAAVTERLRFTTNIYVAPARDLLTVANQLATAAYISQAAPDGHHRVALGVGPGWSKDEFTATGQPWAKRGARLDEMLDALRRLWTGEVVEVSGPHYTLPPCSITPTPNDPIPVYVGGISDIAIRRAARNDGWIGIYHSVDEAKSIMDRLRAAREQAGTLDRPFRTMLAVLAEPTPELCAQLEEWGVTDLLNAPWMADIKNMQAPGPSLAEMTDALAAFAERYVKVAQ</sequence>
<organism evidence="6 7">
    <name type="scientific">Catenulispora subtropica</name>
    <dbReference type="NCBI Taxonomy" id="450798"/>
    <lineage>
        <taxon>Bacteria</taxon>
        <taxon>Bacillati</taxon>
        <taxon>Actinomycetota</taxon>
        <taxon>Actinomycetes</taxon>
        <taxon>Catenulisporales</taxon>
        <taxon>Catenulisporaceae</taxon>
        <taxon>Catenulispora</taxon>
    </lineage>
</organism>
<evidence type="ECO:0000256" key="2">
    <source>
        <dbReference type="ARBA" id="ARBA00022643"/>
    </source>
</evidence>
<dbReference type="SUPFAM" id="SSF51679">
    <property type="entry name" value="Bacterial luciferase-like"/>
    <property type="match status" value="1"/>
</dbReference>
<evidence type="ECO:0000313" key="7">
    <source>
        <dbReference type="Proteomes" id="UP001499854"/>
    </source>
</evidence>
<accession>A0ABP5DAK7</accession>
<dbReference type="Gene3D" id="3.20.20.30">
    <property type="entry name" value="Luciferase-like domain"/>
    <property type="match status" value="1"/>
</dbReference>
<evidence type="ECO:0000256" key="3">
    <source>
        <dbReference type="ARBA" id="ARBA00023002"/>
    </source>
</evidence>